<dbReference type="Proteomes" id="UP000233535">
    <property type="component" value="Unassembled WGS sequence"/>
</dbReference>
<dbReference type="EMBL" id="MVDD01000019">
    <property type="protein sequence ID" value="PKQ60965.1"/>
    <property type="molecule type" value="Genomic_DNA"/>
</dbReference>
<dbReference type="OrthoDB" id="9780724at2"/>
<protein>
    <submittedName>
        <fullName evidence="1">Uncharacterized protein</fullName>
    </submittedName>
</protein>
<gene>
    <name evidence="1" type="ORF">BZG02_17620</name>
</gene>
<sequence length="75" mass="8609">MTPGSISPEIWEQGGWATTTPSRILYYKIILRVIAQSPILRTTITLERLKKRGYESMLDIYKQITPIRRDSIDGA</sequence>
<name>A0A2N3HSD2_9BACT</name>
<organism evidence="1 2">
    <name type="scientific">Labilibaculum filiforme</name>
    <dbReference type="NCBI Taxonomy" id="1940526"/>
    <lineage>
        <taxon>Bacteria</taxon>
        <taxon>Pseudomonadati</taxon>
        <taxon>Bacteroidota</taxon>
        <taxon>Bacteroidia</taxon>
        <taxon>Marinilabiliales</taxon>
        <taxon>Marinifilaceae</taxon>
        <taxon>Labilibaculum</taxon>
    </lineage>
</organism>
<dbReference type="AlphaFoldDB" id="A0A2N3HSD2"/>
<reference evidence="1 2" key="1">
    <citation type="journal article" date="2017" name="Front. Microbiol.">
        <title>Labilibaculum manganireducens gen. nov., sp. nov. and Labilibaculum filiforme sp. nov., Novel Bacteroidetes Isolated from Subsurface Sediments of the Baltic Sea.</title>
        <authorList>
            <person name="Vandieken V."/>
            <person name="Marshall I.P."/>
            <person name="Niemann H."/>
            <person name="Engelen B."/>
            <person name="Cypionka H."/>
        </authorList>
    </citation>
    <scope>NUCLEOTIDE SEQUENCE [LARGE SCALE GENOMIC DNA]</scope>
    <source>
        <strain evidence="1 2">59.16B</strain>
    </source>
</reference>
<evidence type="ECO:0000313" key="2">
    <source>
        <dbReference type="Proteomes" id="UP000233535"/>
    </source>
</evidence>
<proteinExistence type="predicted"/>
<accession>A0A2N3HSD2</accession>
<keyword evidence="2" id="KW-1185">Reference proteome</keyword>
<comment type="caution">
    <text evidence="1">The sequence shown here is derived from an EMBL/GenBank/DDBJ whole genome shotgun (WGS) entry which is preliminary data.</text>
</comment>
<evidence type="ECO:0000313" key="1">
    <source>
        <dbReference type="EMBL" id="PKQ60965.1"/>
    </source>
</evidence>